<feature type="region of interest" description="Disordered" evidence="8">
    <location>
        <begin position="1"/>
        <end position="30"/>
    </location>
</feature>
<sequence>MDPESNRVAEERTPLFSDEQSSRANSHVISRQQRPLAYTLFLEFNHTPGNDSDNLVIRSLAHVCHVTKVTLYSAGNSHFVTIQATIPPPAISSSVPVSSFENIPVVSHFYCAISFSSMRSCRRLFGSGEVPSISAKVYIASAAPVPATTATKTAAVFSQPTRQRSFSKPARSSLAAVARLGRLLDGRLQLISILGTGAYGVVYAAVDTKTQVRYAAKCLTKYCPGGDLFSYIAERGEYIVDDELCRRLFLQILGAVEYCHSQQIYHRDLKPENILLTNYGKTFKLCDFGLATSDPQSEEFGFGSSAYMSPGAHNNFHCVPKLLHNT</sequence>
<dbReference type="InterPro" id="IPR000719">
    <property type="entry name" value="Prot_kinase_dom"/>
</dbReference>
<name>A0A2U3DQK0_PURLI</name>
<dbReference type="InterPro" id="IPR050339">
    <property type="entry name" value="CC_SR_Kinase"/>
</dbReference>
<evidence type="ECO:0000256" key="2">
    <source>
        <dbReference type="ARBA" id="ARBA00022741"/>
    </source>
</evidence>
<dbReference type="EMBL" id="LCWV01000056">
    <property type="protein sequence ID" value="PWI64532.1"/>
    <property type="molecule type" value="Genomic_DNA"/>
</dbReference>
<dbReference type="PROSITE" id="PS50011">
    <property type="entry name" value="PROTEIN_KINASE_DOM"/>
    <property type="match status" value="1"/>
</dbReference>
<dbReference type="GO" id="GO:0005737">
    <property type="term" value="C:cytoplasm"/>
    <property type="evidence" value="ECO:0007669"/>
    <property type="project" value="TreeGrafter"/>
</dbReference>
<gene>
    <name evidence="10" type="ORF">PCL_09581</name>
</gene>
<dbReference type="GO" id="GO:0005524">
    <property type="term" value="F:ATP binding"/>
    <property type="evidence" value="ECO:0007669"/>
    <property type="project" value="UniProtKB-UniRule"/>
</dbReference>
<proteinExistence type="inferred from homology"/>
<feature type="domain" description="Protein kinase" evidence="9">
    <location>
        <begin position="119"/>
        <end position="326"/>
    </location>
</feature>
<keyword evidence="1" id="KW-0808">Transferase</keyword>
<dbReference type="InterPro" id="IPR011009">
    <property type="entry name" value="Kinase-like_dom_sf"/>
</dbReference>
<evidence type="ECO:0000256" key="5">
    <source>
        <dbReference type="ARBA" id="ARBA00037982"/>
    </source>
</evidence>
<protein>
    <recommendedName>
        <fullName evidence="9">Protein kinase domain-containing protein</fullName>
    </recommendedName>
</protein>
<keyword evidence="3" id="KW-0418">Kinase</keyword>
<feature type="compositionally biased region" description="Polar residues" evidence="8">
    <location>
        <begin position="18"/>
        <end position="30"/>
    </location>
</feature>
<dbReference type="SUPFAM" id="SSF56112">
    <property type="entry name" value="Protein kinase-like (PK-like)"/>
    <property type="match status" value="1"/>
</dbReference>
<comment type="caution">
    <text evidence="10">The sequence shown here is derived from an EMBL/GenBank/DDBJ whole genome shotgun (WGS) entry which is preliminary data.</text>
</comment>
<dbReference type="Gene3D" id="3.30.200.20">
    <property type="entry name" value="Phosphorylase Kinase, domain 1"/>
    <property type="match status" value="1"/>
</dbReference>
<dbReference type="GO" id="GO:0005634">
    <property type="term" value="C:nucleus"/>
    <property type="evidence" value="ECO:0007669"/>
    <property type="project" value="TreeGrafter"/>
</dbReference>
<evidence type="ECO:0000256" key="3">
    <source>
        <dbReference type="ARBA" id="ARBA00022777"/>
    </source>
</evidence>
<dbReference type="PROSITE" id="PS00108">
    <property type="entry name" value="PROTEIN_KINASE_ST"/>
    <property type="match status" value="1"/>
</dbReference>
<keyword evidence="2 6" id="KW-0547">Nucleotide-binding</keyword>
<dbReference type="InterPro" id="IPR017441">
    <property type="entry name" value="Protein_kinase_ATP_BS"/>
</dbReference>
<dbReference type="SMART" id="SM00220">
    <property type="entry name" value="S_TKc"/>
    <property type="match status" value="1"/>
</dbReference>
<dbReference type="PANTHER" id="PTHR11042">
    <property type="entry name" value="EUKARYOTIC TRANSLATION INITIATION FACTOR 2-ALPHA KINASE EIF2-ALPHA KINASE -RELATED"/>
    <property type="match status" value="1"/>
</dbReference>
<dbReference type="AlphaFoldDB" id="A0A2U3DQK0"/>
<evidence type="ECO:0000256" key="8">
    <source>
        <dbReference type="SAM" id="MobiDB-lite"/>
    </source>
</evidence>
<evidence type="ECO:0000256" key="4">
    <source>
        <dbReference type="ARBA" id="ARBA00022840"/>
    </source>
</evidence>
<evidence type="ECO:0000313" key="10">
    <source>
        <dbReference type="EMBL" id="PWI64532.1"/>
    </source>
</evidence>
<evidence type="ECO:0000259" key="9">
    <source>
        <dbReference type="PROSITE" id="PS50011"/>
    </source>
</evidence>
<reference evidence="10 11" key="1">
    <citation type="journal article" date="2016" name="Front. Microbiol.">
        <title>Genome and transcriptome sequences reveal the specific parasitism of the nematophagous Purpureocillium lilacinum 36-1.</title>
        <authorList>
            <person name="Xie J."/>
            <person name="Li S."/>
            <person name="Mo C."/>
            <person name="Xiao X."/>
            <person name="Peng D."/>
            <person name="Wang G."/>
            <person name="Xiao Y."/>
        </authorList>
    </citation>
    <scope>NUCLEOTIDE SEQUENCE [LARGE SCALE GENOMIC DNA]</scope>
    <source>
        <strain evidence="10 11">36-1</strain>
    </source>
</reference>
<organism evidence="10 11">
    <name type="scientific">Purpureocillium lilacinum</name>
    <name type="common">Paecilomyces lilacinus</name>
    <dbReference type="NCBI Taxonomy" id="33203"/>
    <lineage>
        <taxon>Eukaryota</taxon>
        <taxon>Fungi</taxon>
        <taxon>Dikarya</taxon>
        <taxon>Ascomycota</taxon>
        <taxon>Pezizomycotina</taxon>
        <taxon>Sordariomycetes</taxon>
        <taxon>Hypocreomycetidae</taxon>
        <taxon>Hypocreales</taxon>
        <taxon>Ophiocordycipitaceae</taxon>
        <taxon>Purpureocillium</taxon>
    </lineage>
</organism>
<evidence type="ECO:0000256" key="7">
    <source>
        <dbReference type="RuleBase" id="RU000304"/>
    </source>
</evidence>
<accession>A0A2U3DQK0</accession>
<dbReference type="PROSITE" id="PS00107">
    <property type="entry name" value="PROTEIN_KINASE_ATP"/>
    <property type="match status" value="1"/>
</dbReference>
<evidence type="ECO:0000256" key="6">
    <source>
        <dbReference type="PROSITE-ProRule" id="PRU10141"/>
    </source>
</evidence>
<feature type="binding site" evidence="6">
    <location>
        <position position="217"/>
    </location>
    <ligand>
        <name>ATP</name>
        <dbReference type="ChEBI" id="CHEBI:30616"/>
    </ligand>
</feature>
<feature type="compositionally biased region" description="Basic and acidic residues" evidence="8">
    <location>
        <begin position="1"/>
        <end position="13"/>
    </location>
</feature>
<dbReference type="Proteomes" id="UP000245956">
    <property type="component" value="Unassembled WGS sequence"/>
</dbReference>
<dbReference type="InterPro" id="IPR008271">
    <property type="entry name" value="Ser/Thr_kinase_AS"/>
</dbReference>
<dbReference type="GO" id="GO:0004674">
    <property type="term" value="F:protein serine/threonine kinase activity"/>
    <property type="evidence" value="ECO:0007669"/>
    <property type="project" value="UniProtKB-KW"/>
</dbReference>
<evidence type="ECO:0000256" key="1">
    <source>
        <dbReference type="ARBA" id="ARBA00022679"/>
    </source>
</evidence>
<keyword evidence="4 6" id="KW-0067">ATP-binding</keyword>
<evidence type="ECO:0000313" key="11">
    <source>
        <dbReference type="Proteomes" id="UP000245956"/>
    </source>
</evidence>
<keyword evidence="7" id="KW-0723">Serine/threonine-protein kinase</keyword>
<comment type="similarity">
    <text evidence="5">Belongs to the protein kinase superfamily. Ser/Thr protein kinase family. GCN2 subfamily.</text>
</comment>
<dbReference type="Pfam" id="PF00069">
    <property type="entry name" value="Pkinase"/>
    <property type="match status" value="1"/>
</dbReference>
<dbReference type="Gene3D" id="1.10.510.10">
    <property type="entry name" value="Transferase(Phosphotransferase) domain 1"/>
    <property type="match status" value="1"/>
</dbReference>